<dbReference type="InterPro" id="IPR036248">
    <property type="entry name" value="Clostridium_toxin_transloc"/>
</dbReference>
<evidence type="ECO:0000256" key="17">
    <source>
        <dbReference type="ARBA" id="ARBA00023136"/>
    </source>
</evidence>
<evidence type="ECO:0000256" key="4">
    <source>
        <dbReference type="ARBA" id="ARBA00022488"/>
    </source>
</evidence>
<keyword evidence="7" id="KW-0800">Toxin</keyword>
<dbReference type="GO" id="GO:0008270">
    <property type="term" value="F:zinc ion binding"/>
    <property type="evidence" value="ECO:0007669"/>
    <property type="project" value="InterPro"/>
</dbReference>
<dbReference type="PRINTS" id="PR00760">
    <property type="entry name" value="BONTOXILYSIN"/>
</dbReference>
<evidence type="ECO:0000256" key="19">
    <source>
        <dbReference type="ARBA" id="ARBA00023200"/>
    </source>
</evidence>
<dbReference type="InterPro" id="IPR013104">
    <property type="entry name" value="Toxin_rcpt-bd_C"/>
</dbReference>
<dbReference type="Pfam" id="PF01742">
    <property type="entry name" value="Peptidase_M27"/>
    <property type="match status" value="1"/>
</dbReference>
<dbReference type="GO" id="GO:0006508">
    <property type="term" value="P:proteolysis"/>
    <property type="evidence" value="ECO:0007669"/>
    <property type="project" value="UniProtKB-KW"/>
</dbReference>
<evidence type="ECO:0000259" key="25">
    <source>
        <dbReference type="Pfam" id="PF01742"/>
    </source>
</evidence>
<dbReference type="InterPro" id="IPR013320">
    <property type="entry name" value="ConA-like_dom_sf"/>
</dbReference>
<comment type="catalytic activity">
    <reaction evidence="21">
        <text>Limited hydrolysis of proteins of the neuroexocytosis apparatus, synaptobrevins, SNAP25 or syntaxin. No detected action on small molecule substrates.</text>
        <dbReference type="EC" id="3.4.24.69"/>
    </reaction>
</comment>
<dbReference type="Gene3D" id="2.60.120.200">
    <property type="match status" value="1"/>
</dbReference>
<reference evidence="29" key="1">
    <citation type="submission" date="2012-04" db="EMBL/GenBank/DDBJ databases">
        <title>Foodborne Botulism in Thailand, 2010.</title>
        <authorList>
            <person name="Wangroongsarb P."/>
            <person name="Khoda T."/>
            <person name="Jittaprasartsin C."/>
            <person name="Suthivarakom K."/>
            <person name="Kamthalang T."/>
            <person name="Umeda K."/>
            <person name="Sawanpanyalert P."/>
            <person name="Kozaki S."/>
            <person name="Ikuta K."/>
        </authorList>
    </citation>
    <scope>NUCLEOTIDE SEQUENCE</scope>
    <source>
        <strain evidence="29">Maehongson 2010</strain>
    </source>
</reference>
<keyword evidence="19" id="KW-1035">Host cytoplasm</keyword>
<keyword evidence="5" id="KW-1032">Host cell membrane</keyword>
<keyword evidence="12" id="KW-0862">Zinc</keyword>
<evidence type="ECO:0000259" key="28">
    <source>
        <dbReference type="Pfam" id="PF07953"/>
    </source>
</evidence>
<comment type="similarity">
    <text evidence="3">Belongs to the peptidase M27 family.</text>
</comment>
<dbReference type="GO" id="GO:0044164">
    <property type="term" value="C:host cell cytosol"/>
    <property type="evidence" value="ECO:0007669"/>
    <property type="project" value="UniProtKB-SubCell"/>
</dbReference>
<evidence type="ECO:0000256" key="10">
    <source>
        <dbReference type="ARBA" id="ARBA00022723"/>
    </source>
</evidence>
<dbReference type="SMR" id="I6Z8G9"/>
<evidence type="ECO:0000256" key="12">
    <source>
        <dbReference type="ARBA" id="ARBA00022833"/>
    </source>
</evidence>
<evidence type="ECO:0000256" key="16">
    <source>
        <dbReference type="ARBA" id="ARBA00023121"/>
    </source>
</evidence>
<keyword evidence="18" id="KW-1015">Disulfide bond</keyword>
<feature type="domain" description="Clostridium neurotoxin receptor-binding C-terminal" evidence="26">
    <location>
        <begin position="1075"/>
        <end position="1292"/>
    </location>
</feature>
<evidence type="ECO:0000259" key="26">
    <source>
        <dbReference type="Pfam" id="PF07951"/>
    </source>
</evidence>
<dbReference type="GO" id="GO:0044161">
    <property type="term" value="C:host cell cytoplasmic vesicle"/>
    <property type="evidence" value="ECO:0007669"/>
    <property type="project" value="UniProtKB-SubCell"/>
</dbReference>
<dbReference type="InterPro" id="IPR012500">
    <property type="entry name" value="Toxin_trans"/>
</dbReference>
<dbReference type="FunFam" id="2.60.120.200:FF:000184">
    <property type="entry name" value="Botulinum neurotoxin type A"/>
    <property type="match status" value="1"/>
</dbReference>
<keyword evidence="8" id="KW-0645">Protease</keyword>
<evidence type="ECO:0000256" key="23">
    <source>
        <dbReference type="ARBA" id="ARBA00060506"/>
    </source>
</evidence>
<organism evidence="29">
    <name type="scientific">Clostridium botulinum</name>
    <dbReference type="NCBI Taxonomy" id="1491"/>
    <lineage>
        <taxon>Bacteria</taxon>
        <taxon>Bacillati</taxon>
        <taxon>Bacillota</taxon>
        <taxon>Clostridia</taxon>
        <taxon>Eubacteriales</taxon>
        <taxon>Clostridiaceae</taxon>
        <taxon>Clostridium</taxon>
    </lineage>
</organism>
<evidence type="ECO:0000256" key="14">
    <source>
        <dbReference type="ARBA" id="ARBA00023026"/>
    </source>
</evidence>
<keyword evidence="17" id="KW-0472">Membrane</keyword>
<proteinExistence type="inferred from homology"/>
<feature type="domain" description="Botulinum/Tetanus toxin catalytic chain" evidence="25">
    <location>
        <begin position="3"/>
        <end position="417"/>
    </location>
</feature>
<dbReference type="FunFam" id="3.90.1240.10:FF:000001">
    <property type="entry name" value="Botulinum neurotoxin type B"/>
    <property type="match status" value="1"/>
</dbReference>
<dbReference type="SUPFAM" id="SSF50386">
    <property type="entry name" value="STI-like"/>
    <property type="match status" value="1"/>
</dbReference>
<keyword evidence="11" id="KW-0378">Hydrolase</keyword>
<dbReference type="SUPFAM" id="SSF49899">
    <property type="entry name" value="Concanavalin A-like lectins/glucanases"/>
    <property type="match status" value="1"/>
</dbReference>
<dbReference type="GO" id="GO:0005576">
    <property type="term" value="C:extracellular region"/>
    <property type="evidence" value="ECO:0007669"/>
    <property type="project" value="UniProtKB-SubCell"/>
</dbReference>
<keyword evidence="16" id="KW-0446">Lipid-binding</keyword>
<dbReference type="SUPFAM" id="SSF58091">
    <property type="entry name" value="Clostridium neurotoxins, 'coiled-coil' domain"/>
    <property type="match status" value="1"/>
</dbReference>
<keyword evidence="10" id="KW-0479">Metal-binding</keyword>
<evidence type="ECO:0000256" key="2">
    <source>
        <dbReference type="ARBA" id="ARBA00004613"/>
    </source>
</evidence>
<dbReference type="Pfam" id="PF07953">
    <property type="entry name" value="Toxin_R_bind_N"/>
    <property type="match status" value="1"/>
</dbReference>
<keyword evidence="24" id="KW-1051">Host synapse</keyword>
<evidence type="ECO:0000256" key="8">
    <source>
        <dbReference type="ARBA" id="ARBA00022670"/>
    </source>
</evidence>
<evidence type="ECO:0000256" key="18">
    <source>
        <dbReference type="ARBA" id="ARBA00023157"/>
    </source>
</evidence>
<keyword evidence="15" id="KW-0482">Metalloprotease</keyword>
<evidence type="ECO:0000256" key="20">
    <source>
        <dbReference type="ARBA" id="ARBA00023586"/>
    </source>
</evidence>
<keyword evidence="9 29" id="KW-0528">Neurotoxin</keyword>
<dbReference type="GO" id="GO:0008320">
    <property type="term" value="F:protein transmembrane transporter activity"/>
    <property type="evidence" value="ECO:0007669"/>
    <property type="project" value="InterPro"/>
</dbReference>
<dbReference type="InterPro" id="IPR011065">
    <property type="entry name" value="Kunitz_inhibitor_STI-like_sf"/>
</dbReference>
<protein>
    <submittedName>
        <fullName evidence="29">Neurotoxin B8</fullName>
    </submittedName>
</protein>
<evidence type="ECO:0000256" key="9">
    <source>
        <dbReference type="ARBA" id="ARBA00022699"/>
    </source>
</evidence>
<evidence type="ECO:0000256" key="3">
    <source>
        <dbReference type="ARBA" id="ARBA00007113"/>
    </source>
</evidence>
<evidence type="ECO:0000256" key="7">
    <source>
        <dbReference type="ARBA" id="ARBA00022656"/>
    </source>
</evidence>
<sequence length="1292" mass="150675">MPVTINNFNYNDPIDNNNIIMMEPPFARGTGRYYKAFKITDRIWIIPERYTFGYKPEDFNKSSGIFNRDVCEYYDPDYLNTNDKKNIFLQTMIKLFNRIKSKPLGEKLLEMIINGIPYLGDRRVPLEEFNTNIASVTVNKLISNPGGEERKEGIFANLIIFGPGPVLNENETIDIGIQNHFASREGFGGIMQMKFCPEYVSVFNNVQENKGASIFNRRGYFSDPALILMHELIHVLHGLYGIKVDDLPIVPNGKKFFMQSTDAIQAEELYTFGGQDPSIITPSTDKSIYDKVLQNFRGIVDRLNKVLVCISDPNININIYKNKFKDKYKFVEDSEGKYSIDVESFDKLYKSLMFGFTETNIAENYKIKTRASYFSDSLPPVKIKNLLDDEIYTIEEGFNISDKNMGKEYRGQNKAINKQAYEEISKEHLAVYKIQMCKSVRAPGICIDVDNEDLFFIADKNSFSDDLSKNERIEYNTQSNYIENDFSINELILDTDLISKIELPSENTESLTDFNVDVPVYEKQPAIKKIFTDENTIFQYLYSQTFPLDIRDISLTSSFDDALLFSNKVYSFFSMDYIKTANKVVEAGLFAGWVKQIVDDFVIEANKSNTMDKIADISLIVPYIGLALNVGNETAKGNFENAFEIAGSSILLEFIPELLIPVVGAFLLESYIDNKNKIIKTIDNALTKRDEKWIDMYGLIVAQWLSTVNTQFYTIKEGMYKALNYQAQALEEIIKYKYNIYSEKEKSNISIDFNDINSKLNEGINQAIDNINDFINECSVSYLMKKMIPLAVEKLLDFDNTLKKNLLNYIDENKLYLIGSAEYEKSKVDKHLKTIMTFDLSMYTNNTILIKMVNKYNSEILNNIILNLRYRDNNLIDLSGYGANVEVYDGVELNDKNQFKLTSSTNSEIRVTQNQNIIVNSMFLDFSVSFWIRIPKYKNDGIQNYIHNEYTIINCMKNNSGWKISIRGNRIIWTLIDINGKIKSVFFEYSIRKDVSEYINRWFFVTITNNLDNAKIYINGKLESNMDIRDIREVIANGEIIFKLDGDIDRTQFIWMKYFSIFNTELSQSNIEEIYKIQSYSEYLKDFWGNPLMYNKEYYMFNAGSKNSYIKLKKDSSVGEILTRSKYNQNSQYINYRDLYIGEKFIIKRKSNSQSINDDIVRKEDYIYLDFFNLNQEWRVYAYKDFKGQKEQKLFLANIHDSNEFYKTIQIKEYDEQPTYSCQLLFKKDEESTDEIGLIGIHRFYESGFVFQEYKYYFCISKWYLKEVKKKPYNPDLGCNWQFIPKDEGWTE</sequence>
<dbReference type="Gene3D" id="2.80.10.50">
    <property type="match status" value="1"/>
</dbReference>
<dbReference type="Gene3D" id="1.20.1120.10">
    <property type="entry name" value="Clostridium botulinum neurotoxin b, 'coiled-coil' domain"/>
    <property type="match status" value="1"/>
</dbReference>
<dbReference type="GO" id="GO:0044231">
    <property type="term" value="C:host cell presynaptic membrane"/>
    <property type="evidence" value="ECO:0007669"/>
    <property type="project" value="UniProtKB-SubCell"/>
</dbReference>
<evidence type="ECO:0000256" key="15">
    <source>
        <dbReference type="ARBA" id="ARBA00023049"/>
    </source>
</evidence>
<comment type="cofactor">
    <cofactor evidence="1">
        <name>Zn(2+)</name>
        <dbReference type="ChEBI" id="CHEBI:29105"/>
    </cofactor>
</comment>
<evidence type="ECO:0000313" key="29">
    <source>
        <dbReference type="EMBL" id="AFN61309.1"/>
    </source>
</evidence>
<feature type="domain" description="Clostridium neurotoxin translocation" evidence="27">
    <location>
        <begin position="536"/>
        <end position="849"/>
    </location>
</feature>
<evidence type="ECO:0000256" key="21">
    <source>
        <dbReference type="ARBA" id="ARBA00051887"/>
    </source>
</evidence>
<dbReference type="SUPFAM" id="SSF55486">
    <property type="entry name" value="Metalloproteases ('zincins'), catalytic domain"/>
    <property type="match status" value="1"/>
</dbReference>
<comment type="subcellular location">
    <subcellularLocation>
        <location evidence="20">Host cytoplasm</location>
        <location evidence="20">Host cytosol</location>
    </subcellularLocation>
    <subcellularLocation>
        <location evidence="23">Host cytoplasmic vesicle</location>
        <location evidence="23">Host secretory vesicle</location>
        <location evidence="23">Host synaptic vesicle membrane</location>
        <topology evidence="23">Multi-pass membrane protein</topology>
    </subcellularLocation>
    <subcellularLocation>
        <location evidence="22">Host synapse</location>
        <location evidence="22">Host presynaptic cell membrane</location>
    </subcellularLocation>
    <subcellularLocation>
        <location evidence="2">Secreted</location>
    </subcellularLocation>
</comment>
<evidence type="ECO:0000256" key="22">
    <source>
        <dbReference type="ARBA" id="ARBA00060505"/>
    </source>
</evidence>
<dbReference type="InterPro" id="IPR012928">
    <property type="entry name" value="Toxin_rcpt-bd_N"/>
</dbReference>
<keyword evidence="14" id="KW-0843">Virulence</keyword>
<keyword evidence="6" id="KW-0964">Secreted</keyword>
<dbReference type="GO" id="GO:0090729">
    <property type="term" value="F:toxin activity"/>
    <property type="evidence" value="ECO:0007669"/>
    <property type="project" value="UniProtKB-KW"/>
</dbReference>
<evidence type="ECO:0000259" key="27">
    <source>
        <dbReference type="Pfam" id="PF07952"/>
    </source>
</evidence>
<dbReference type="CDD" id="cd23389">
    <property type="entry name" value="Toxin_R_bind_C_BoNTB"/>
    <property type="match status" value="1"/>
</dbReference>
<dbReference type="Pfam" id="PF07952">
    <property type="entry name" value="Toxin_trans"/>
    <property type="match status" value="1"/>
</dbReference>
<evidence type="ECO:0000256" key="24">
    <source>
        <dbReference type="ARBA" id="ARBA00084105"/>
    </source>
</evidence>
<evidence type="ECO:0000256" key="5">
    <source>
        <dbReference type="ARBA" id="ARBA00022511"/>
    </source>
</evidence>
<dbReference type="GO" id="GO:0004222">
    <property type="term" value="F:metalloendopeptidase activity"/>
    <property type="evidence" value="ECO:0007669"/>
    <property type="project" value="UniProtKB-EC"/>
</dbReference>
<evidence type="ECO:0000256" key="13">
    <source>
        <dbReference type="ARBA" id="ARBA00022870"/>
    </source>
</evidence>
<dbReference type="Gene3D" id="3.90.1240.10">
    <property type="entry name" value="Metalloproteases ('zincins'), catalytic domain like"/>
    <property type="match status" value="1"/>
</dbReference>
<gene>
    <name evidence="29" type="primary">B8</name>
    <name evidence="29" type="synonym">BoNT</name>
</gene>
<evidence type="ECO:0000256" key="1">
    <source>
        <dbReference type="ARBA" id="ARBA00001947"/>
    </source>
</evidence>
<keyword evidence="13" id="KW-1043">Host membrane</keyword>
<dbReference type="GO" id="GO:0008289">
    <property type="term" value="F:lipid binding"/>
    <property type="evidence" value="ECO:0007669"/>
    <property type="project" value="UniProtKB-KW"/>
</dbReference>
<evidence type="ECO:0000256" key="11">
    <source>
        <dbReference type="ARBA" id="ARBA00022801"/>
    </source>
</evidence>
<feature type="domain" description="Clostridium neurotoxin receptor binding N-terminal" evidence="28">
    <location>
        <begin position="872"/>
        <end position="1066"/>
    </location>
</feature>
<dbReference type="MEROPS" id="M27.002"/>
<dbReference type="InterPro" id="IPR000395">
    <property type="entry name" value="Bot/tetX_LC"/>
</dbReference>
<dbReference type="EMBL" id="JQ964806">
    <property type="protein sequence ID" value="AFN61309.1"/>
    <property type="molecule type" value="Genomic_DNA"/>
</dbReference>
<name>I6Z8G9_CLOBO</name>
<evidence type="ECO:0000256" key="6">
    <source>
        <dbReference type="ARBA" id="ARBA00022525"/>
    </source>
</evidence>
<keyword evidence="4" id="KW-1036">Host cytoplasmic vesicle</keyword>
<dbReference type="Pfam" id="PF07951">
    <property type="entry name" value="Toxin_R_bind_C"/>
    <property type="match status" value="1"/>
</dbReference>
<accession>I6Z8G9</accession>